<evidence type="ECO:0000256" key="2">
    <source>
        <dbReference type="ARBA" id="ARBA00010519"/>
    </source>
</evidence>
<evidence type="ECO:0000256" key="8">
    <source>
        <dbReference type="ARBA" id="ARBA00023136"/>
    </source>
</evidence>
<sequence>MKSLVNFLVYFFMLGNFMFSMNKKHLLVMLLMLEYLGMIVFMILYMSLMMMNYNLYFLMLFLIMMVCESVLGLSVLVNMIRIYGNDYFKVFSIL</sequence>
<evidence type="ECO:0000256" key="9">
    <source>
        <dbReference type="ARBA" id="ARBA00031586"/>
    </source>
</evidence>
<name>A0A7G7CEL5_9NEOP</name>
<reference evidence="12" key="1">
    <citation type="submission" date="2020-04" db="EMBL/GenBank/DDBJ databases">
        <title>DNAmark Project.</title>
        <authorList>
            <person name="Leerhoei F."/>
        </authorList>
    </citation>
    <scope>NUCLEOTIDE SEQUENCE</scope>
    <source>
        <strain evidence="12">DM1292</strain>
    </source>
</reference>
<dbReference type="Pfam" id="PF00420">
    <property type="entry name" value="Oxidored_q2"/>
    <property type="match status" value="1"/>
</dbReference>
<protein>
    <recommendedName>
        <fullName evidence="3">NADH-ubiquinone oxidoreductase chain 4L</fullName>
    </recommendedName>
    <alternativeName>
        <fullName evidence="9">NADH dehydrogenase subunit 4L</fullName>
    </alternativeName>
</protein>
<dbReference type="GO" id="GO:0008137">
    <property type="term" value="F:NADH dehydrogenase (ubiquinone) activity"/>
    <property type="evidence" value="ECO:0007669"/>
    <property type="project" value="UniProtKB-EC"/>
</dbReference>
<keyword evidence="6 11" id="KW-1133">Transmembrane helix</keyword>
<keyword evidence="4 11" id="KW-0812">Transmembrane</keyword>
<evidence type="ECO:0000313" key="12">
    <source>
        <dbReference type="EMBL" id="QNE86031.1"/>
    </source>
</evidence>
<geneLocation type="mitochondrion" evidence="12"/>
<evidence type="ECO:0000256" key="4">
    <source>
        <dbReference type="ARBA" id="ARBA00022692"/>
    </source>
</evidence>
<evidence type="ECO:0000256" key="11">
    <source>
        <dbReference type="SAM" id="Phobius"/>
    </source>
</evidence>
<organism evidence="12">
    <name type="scientific">Beraea pullata</name>
    <dbReference type="NCBI Taxonomy" id="177796"/>
    <lineage>
        <taxon>Eukaryota</taxon>
        <taxon>Metazoa</taxon>
        <taxon>Ecdysozoa</taxon>
        <taxon>Arthropoda</taxon>
        <taxon>Hexapoda</taxon>
        <taxon>Insecta</taxon>
        <taxon>Pterygota</taxon>
        <taxon>Neoptera</taxon>
        <taxon>Endopterygota</taxon>
        <taxon>Trichoptera</taxon>
        <taxon>Integripalpia</taxon>
        <taxon>Brevitentoria</taxon>
        <taxon>Sericostomatoidea</taxon>
        <taxon>Beraeidae</taxon>
        <taxon>Beraea</taxon>
    </lineage>
</organism>
<evidence type="ECO:0000256" key="3">
    <source>
        <dbReference type="ARBA" id="ARBA00016612"/>
    </source>
</evidence>
<gene>
    <name evidence="12" type="primary">ND4L</name>
</gene>
<keyword evidence="5" id="KW-1278">Translocase</keyword>
<comment type="similarity">
    <text evidence="2">Belongs to the complex I subunit 4L family.</text>
</comment>
<dbReference type="Gene3D" id="1.10.287.3510">
    <property type="match status" value="1"/>
</dbReference>
<evidence type="ECO:0000256" key="7">
    <source>
        <dbReference type="ARBA" id="ARBA00023027"/>
    </source>
</evidence>
<dbReference type="EMBL" id="MT410856">
    <property type="protein sequence ID" value="QNE86031.1"/>
    <property type="molecule type" value="Genomic_DNA"/>
</dbReference>
<evidence type="ECO:0000256" key="1">
    <source>
        <dbReference type="ARBA" id="ARBA00004141"/>
    </source>
</evidence>
<dbReference type="GO" id="GO:0016020">
    <property type="term" value="C:membrane"/>
    <property type="evidence" value="ECO:0007669"/>
    <property type="project" value="UniProtKB-SubCell"/>
</dbReference>
<keyword evidence="7" id="KW-0520">NAD</keyword>
<evidence type="ECO:0000256" key="6">
    <source>
        <dbReference type="ARBA" id="ARBA00022989"/>
    </source>
</evidence>
<comment type="catalytic activity">
    <reaction evidence="10">
        <text>a ubiquinone + NADH + 5 H(+)(in) = a ubiquinol + NAD(+) + 4 H(+)(out)</text>
        <dbReference type="Rhea" id="RHEA:29091"/>
        <dbReference type="Rhea" id="RHEA-COMP:9565"/>
        <dbReference type="Rhea" id="RHEA-COMP:9566"/>
        <dbReference type="ChEBI" id="CHEBI:15378"/>
        <dbReference type="ChEBI" id="CHEBI:16389"/>
        <dbReference type="ChEBI" id="CHEBI:17976"/>
        <dbReference type="ChEBI" id="CHEBI:57540"/>
        <dbReference type="ChEBI" id="CHEBI:57945"/>
        <dbReference type="EC" id="7.1.1.2"/>
    </reaction>
</comment>
<accession>A0A7G7CEL5</accession>
<evidence type="ECO:0000256" key="10">
    <source>
        <dbReference type="ARBA" id="ARBA00049551"/>
    </source>
</evidence>
<keyword evidence="8 11" id="KW-0472">Membrane</keyword>
<dbReference type="AlphaFoldDB" id="A0A7G7CEL5"/>
<keyword evidence="12" id="KW-0496">Mitochondrion</keyword>
<evidence type="ECO:0000256" key="5">
    <source>
        <dbReference type="ARBA" id="ARBA00022967"/>
    </source>
</evidence>
<feature type="transmembrane region" description="Helical" evidence="11">
    <location>
        <begin position="26"/>
        <end position="49"/>
    </location>
</feature>
<comment type="subcellular location">
    <subcellularLocation>
        <location evidence="1">Membrane</location>
        <topology evidence="1">Multi-pass membrane protein</topology>
    </subcellularLocation>
</comment>
<dbReference type="InterPro" id="IPR039428">
    <property type="entry name" value="NUOK/Mnh_C1-like"/>
</dbReference>
<feature type="transmembrane region" description="Helical" evidence="11">
    <location>
        <begin position="55"/>
        <end position="80"/>
    </location>
</feature>
<proteinExistence type="inferred from homology"/>